<feature type="region of interest" description="Disordered" evidence="1">
    <location>
        <begin position="1"/>
        <end position="24"/>
    </location>
</feature>
<comment type="caution">
    <text evidence="2">The sequence shown here is derived from an EMBL/GenBank/DDBJ whole genome shotgun (WGS) entry which is preliminary data.</text>
</comment>
<evidence type="ECO:0000313" key="3">
    <source>
        <dbReference type="Proteomes" id="UP001458880"/>
    </source>
</evidence>
<dbReference type="AlphaFoldDB" id="A0AAW1JYW6"/>
<dbReference type="Proteomes" id="UP001458880">
    <property type="component" value="Unassembled WGS sequence"/>
</dbReference>
<dbReference type="EMBL" id="JASPKY010000299">
    <property type="protein sequence ID" value="KAK9710029.1"/>
    <property type="molecule type" value="Genomic_DNA"/>
</dbReference>
<reference evidence="2 3" key="1">
    <citation type="journal article" date="2024" name="BMC Genomics">
        <title>De novo assembly and annotation of Popillia japonica's genome with initial clues to its potential as an invasive pest.</title>
        <authorList>
            <person name="Cucini C."/>
            <person name="Boschi S."/>
            <person name="Funari R."/>
            <person name="Cardaioli E."/>
            <person name="Iannotti N."/>
            <person name="Marturano G."/>
            <person name="Paoli F."/>
            <person name="Bruttini M."/>
            <person name="Carapelli A."/>
            <person name="Frati F."/>
            <person name="Nardi F."/>
        </authorList>
    </citation>
    <scope>NUCLEOTIDE SEQUENCE [LARGE SCALE GENOMIC DNA]</scope>
    <source>
        <strain evidence="2">DMR45628</strain>
    </source>
</reference>
<feature type="compositionally biased region" description="Low complexity" evidence="1">
    <location>
        <begin position="9"/>
        <end position="24"/>
    </location>
</feature>
<evidence type="ECO:0000256" key="1">
    <source>
        <dbReference type="SAM" id="MobiDB-lite"/>
    </source>
</evidence>
<keyword evidence="3" id="KW-1185">Reference proteome</keyword>
<proteinExistence type="predicted"/>
<organism evidence="2 3">
    <name type="scientific">Popillia japonica</name>
    <name type="common">Japanese beetle</name>
    <dbReference type="NCBI Taxonomy" id="7064"/>
    <lineage>
        <taxon>Eukaryota</taxon>
        <taxon>Metazoa</taxon>
        <taxon>Ecdysozoa</taxon>
        <taxon>Arthropoda</taxon>
        <taxon>Hexapoda</taxon>
        <taxon>Insecta</taxon>
        <taxon>Pterygota</taxon>
        <taxon>Neoptera</taxon>
        <taxon>Endopterygota</taxon>
        <taxon>Coleoptera</taxon>
        <taxon>Polyphaga</taxon>
        <taxon>Scarabaeiformia</taxon>
        <taxon>Scarabaeidae</taxon>
        <taxon>Rutelinae</taxon>
        <taxon>Popillia</taxon>
    </lineage>
</organism>
<accession>A0AAW1JYW6</accession>
<feature type="region of interest" description="Disordered" evidence="1">
    <location>
        <begin position="38"/>
        <end position="107"/>
    </location>
</feature>
<name>A0AAW1JYW6_POPJA</name>
<gene>
    <name evidence="2" type="ORF">QE152_g26288</name>
</gene>
<evidence type="ECO:0000313" key="2">
    <source>
        <dbReference type="EMBL" id="KAK9710029.1"/>
    </source>
</evidence>
<feature type="compositionally biased region" description="Basic and acidic residues" evidence="1">
    <location>
        <begin position="44"/>
        <end position="65"/>
    </location>
</feature>
<sequence length="120" mass="12802">MRERTKRNASGYSGGSDISDLDLSSPASIDSIVANVNRQQKRWKVGEKRSKCEVDTAGGAEKESASGKSVEAGEVSATGSSETPDSEMAGKTAENGGVRNGRENRGKRWCYGGKRVNYVL</sequence>
<protein>
    <submittedName>
        <fullName evidence="2">Uncharacterized protein</fullName>
    </submittedName>
</protein>